<proteinExistence type="predicted"/>
<sequence>MNGLWHAVLPQFLAGLAVALTVGAGSAARRTLRARAVRRRRRHPRRRRPQA</sequence>
<keyword evidence="4" id="KW-1185">Reference proteome</keyword>
<dbReference type="EMBL" id="JNBY01000131">
    <property type="protein sequence ID" value="KDN81819.1"/>
    <property type="molecule type" value="Genomic_DNA"/>
</dbReference>
<keyword evidence="2" id="KW-0812">Transmembrane</keyword>
<dbReference type="PATRIC" id="fig|1348663.4.peg.6329"/>
<evidence type="ECO:0000313" key="4">
    <source>
        <dbReference type="Proteomes" id="UP000027178"/>
    </source>
</evidence>
<feature type="region of interest" description="Disordered" evidence="1">
    <location>
        <begin position="25"/>
        <end position="51"/>
    </location>
</feature>
<keyword evidence="2" id="KW-0472">Membrane</keyword>
<feature type="transmembrane region" description="Helical" evidence="2">
    <location>
        <begin position="12"/>
        <end position="32"/>
    </location>
</feature>
<gene>
    <name evidence="3" type="ORF">KCH_65390</name>
</gene>
<dbReference type="AlphaFoldDB" id="A0A066YPB5"/>
<feature type="compositionally biased region" description="Basic residues" evidence="1">
    <location>
        <begin position="30"/>
        <end position="51"/>
    </location>
</feature>
<evidence type="ECO:0000256" key="2">
    <source>
        <dbReference type="SAM" id="Phobius"/>
    </source>
</evidence>
<reference evidence="3 4" key="1">
    <citation type="submission" date="2014-05" db="EMBL/GenBank/DDBJ databases">
        <title>Draft Genome Sequence of Kitasatospora cheerisanensis KCTC 2395.</title>
        <authorList>
            <person name="Nam D.H."/>
        </authorList>
    </citation>
    <scope>NUCLEOTIDE SEQUENCE [LARGE SCALE GENOMIC DNA]</scope>
    <source>
        <strain evidence="3 4">KCTC 2395</strain>
    </source>
</reference>
<organism evidence="3 4">
    <name type="scientific">Kitasatospora cheerisanensis KCTC 2395</name>
    <dbReference type="NCBI Taxonomy" id="1348663"/>
    <lineage>
        <taxon>Bacteria</taxon>
        <taxon>Bacillati</taxon>
        <taxon>Actinomycetota</taxon>
        <taxon>Actinomycetes</taxon>
        <taxon>Kitasatosporales</taxon>
        <taxon>Streptomycetaceae</taxon>
        <taxon>Kitasatospora</taxon>
    </lineage>
</organism>
<keyword evidence="2" id="KW-1133">Transmembrane helix</keyword>
<protein>
    <submittedName>
        <fullName evidence="3">Uncharacterized protein</fullName>
    </submittedName>
</protein>
<evidence type="ECO:0000313" key="3">
    <source>
        <dbReference type="EMBL" id="KDN81819.1"/>
    </source>
</evidence>
<accession>A0A066YPB5</accession>
<evidence type="ECO:0000256" key="1">
    <source>
        <dbReference type="SAM" id="MobiDB-lite"/>
    </source>
</evidence>
<dbReference type="HOGENOM" id="CLU_3099821_0_0_11"/>
<name>A0A066YPB5_9ACTN</name>
<dbReference type="RefSeq" id="WP_157032261.1">
    <property type="nucleotide sequence ID" value="NZ_KK853997.1"/>
</dbReference>
<dbReference type="Proteomes" id="UP000027178">
    <property type="component" value="Unassembled WGS sequence"/>
</dbReference>
<comment type="caution">
    <text evidence="3">The sequence shown here is derived from an EMBL/GenBank/DDBJ whole genome shotgun (WGS) entry which is preliminary data.</text>
</comment>